<evidence type="ECO:0000256" key="6">
    <source>
        <dbReference type="SAM" id="Phobius"/>
    </source>
</evidence>
<organism evidence="8 9">
    <name type="scientific">Subdoligranulum variabile</name>
    <dbReference type="NCBI Taxonomy" id="214851"/>
    <lineage>
        <taxon>Bacteria</taxon>
        <taxon>Bacillati</taxon>
        <taxon>Bacillota</taxon>
        <taxon>Clostridia</taxon>
        <taxon>Eubacteriales</taxon>
        <taxon>Oscillospiraceae</taxon>
        <taxon>Subdoligranulum</taxon>
    </lineage>
</organism>
<proteinExistence type="predicted"/>
<name>A0A921IIJ0_9FIRM</name>
<sequence>MKRKLAWFGLGFALAELFAAYMPPLVIVLAAALFALLLFLCWQKNTRFPLLGTVCGLAFFALYSAIVILPVRQYIDQTAACTAVVQPDRESSYQSGYFRGTLKIIECNGQQTNFLVECDAFPDARPGDVFTATFLLEELDEDAYKMSKLSEGVYLQAEYQEAFTISAHSNALPYVLYDLRKELASLLQQWMPTEEGALEAAMLLGDKSELTESLQGAFRASGVSHLLAVSGLHVALLCGIFSLGYRRKFWRPLIIFRAALVVFYMLLTGMSISVTRAGIVFLLALAGDFLLQPVDLLTSTGAAAVLIGLQNPYAPCDVGFQLSFCAVLGVQLAGAVYRTEETWLPDECSPGIYRFLSLLLDIIEPVQVAFFASLATLPVLVAQGLSVSGVSVLTNLLVVWMLQPALQLGIAVLLLAIVPFLTPLAHLASLLLSVWLYWMIQIVRWCSQLPMARIFLPTRYTLLVFAVLAVLAILFWRSRRLVLYLPVAAACTALALLLGNWALHDVVRIALVGASNNPCLVCTQNGNAVVLFRGGQSNVNAVETYLQENASPTVALCVDLRQEPSELDFPFSVTLRAEEMSAYSTRKILDDLTLDLYHEKSGNLAVVGTGSHHVAMMAGNIQLAAPVSVDVLCAAGALSDSVMANTIVCCTKEPTWLSKVETESVLYGAQEPVIVIRPERSIVIEEVKPLALQ</sequence>
<keyword evidence="2" id="KW-1003">Cell membrane</keyword>
<dbReference type="InterPro" id="IPR052159">
    <property type="entry name" value="Competence_DNA_uptake"/>
</dbReference>
<feature type="transmembrane region" description="Helical" evidence="6">
    <location>
        <begin position="482"/>
        <end position="503"/>
    </location>
</feature>
<evidence type="ECO:0000259" key="7">
    <source>
        <dbReference type="Pfam" id="PF03772"/>
    </source>
</evidence>
<reference evidence="8" key="2">
    <citation type="submission" date="2021-09" db="EMBL/GenBank/DDBJ databases">
        <authorList>
            <person name="Gilroy R."/>
        </authorList>
    </citation>
    <scope>NUCLEOTIDE SEQUENCE</scope>
    <source>
        <strain evidence="8">ChiBcec21-2208</strain>
    </source>
</reference>
<keyword evidence="5 6" id="KW-0472">Membrane</keyword>
<feature type="transmembrane region" description="Helical" evidence="6">
    <location>
        <begin position="459"/>
        <end position="476"/>
    </location>
</feature>
<feature type="transmembrane region" description="Helical" evidence="6">
    <location>
        <begin position="223"/>
        <end position="243"/>
    </location>
</feature>
<dbReference type="EMBL" id="DYVE01000091">
    <property type="protein sequence ID" value="HJG27721.1"/>
    <property type="molecule type" value="Genomic_DNA"/>
</dbReference>
<evidence type="ECO:0000256" key="4">
    <source>
        <dbReference type="ARBA" id="ARBA00022989"/>
    </source>
</evidence>
<feature type="transmembrane region" description="Helical" evidence="6">
    <location>
        <begin position="379"/>
        <end position="402"/>
    </location>
</feature>
<keyword evidence="4 6" id="KW-1133">Transmembrane helix</keyword>
<dbReference type="InterPro" id="IPR004477">
    <property type="entry name" value="ComEC_N"/>
</dbReference>
<evidence type="ECO:0000256" key="1">
    <source>
        <dbReference type="ARBA" id="ARBA00004651"/>
    </source>
</evidence>
<evidence type="ECO:0000256" key="2">
    <source>
        <dbReference type="ARBA" id="ARBA00022475"/>
    </source>
</evidence>
<dbReference type="AlphaFoldDB" id="A0A921IIJ0"/>
<evidence type="ECO:0000256" key="5">
    <source>
        <dbReference type="ARBA" id="ARBA00023136"/>
    </source>
</evidence>
<dbReference type="PANTHER" id="PTHR30619">
    <property type="entry name" value="DNA INTERNALIZATION/COMPETENCE PROTEIN COMEC/REC2"/>
    <property type="match status" value="1"/>
</dbReference>
<protein>
    <submittedName>
        <fullName evidence="8">ComEC/Rec2 family competence protein</fullName>
    </submittedName>
</protein>
<gene>
    <name evidence="8" type="ORF">K8V20_03625</name>
</gene>
<dbReference type="Proteomes" id="UP000782880">
    <property type="component" value="Unassembled WGS sequence"/>
</dbReference>
<comment type="subcellular location">
    <subcellularLocation>
        <location evidence="1">Cell membrane</location>
        <topology evidence="1">Multi-pass membrane protein</topology>
    </subcellularLocation>
</comment>
<comment type="caution">
    <text evidence="8">The sequence shown here is derived from an EMBL/GenBank/DDBJ whole genome shotgun (WGS) entry which is preliminary data.</text>
</comment>
<dbReference type="PANTHER" id="PTHR30619:SF1">
    <property type="entry name" value="RECOMBINATION PROTEIN 2"/>
    <property type="match status" value="1"/>
</dbReference>
<feature type="transmembrane region" description="Helical" evidence="6">
    <location>
        <begin position="408"/>
        <end position="438"/>
    </location>
</feature>
<evidence type="ECO:0000256" key="3">
    <source>
        <dbReference type="ARBA" id="ARBA00022692"/>
    </source>
</evidence>
<accession>A0A921IIJ0</accession>
<feature type="transmembrane region" description="Helical" evidence="6">
    <location>
        <begin position="25"/>
        <end position="42"/>
    </location>
</feature>
<feature type="domain" description="ComEC/Rec2-related protein" evidence="7">
    <location>
        <begin position="202"/>
        <end position="478"/>
    </location>
</feature>
<keyword evidence="3 6" id="KW-0812">Transmembrane</keyword>
<dbReference type="Pfam" id="PF03772">
    <property type="entry name" value="Competence"/>
    <property type="match status" value="1"/>
</dbReference>
<reference evidence="8" key="1">
    <citation type="journal article" date="2021" name="PeerJ">
        <title>Extensive microbial diversity within the chicken gut microbiome revealed by metagenomics and culture.</title>
        <authorList>
            <person name="Gilroy R."/>
            <person name="Ravi A."/>
            <person name="Getino M."/>
            <person name="Pursley I."/>
            <person name="Horton D.L."/>
            <person name="Alikhan N.F."/>
            <person name="Baker D."/>
            <person name="Gharbi K."/>
            <person name="Hall N."/>
            <person name="Watson M."/>
            <person name="Adriaenssens E.M."/>
            <person name="Foster-Nyarko E."/>
            <person name="Jarju S."/>
            <person name="Secka A."/>
            <person name="Antonio M."/>
            <person name="Oren A."/>
            <person name="Chaudhuri R.R."/>
            <person name="La Ragione R."/>
            <person name="Hildebrand F."/>
            <person name="Pallen M.J."/>
        </authorList>
    </citation>
    <scope>NUCLEOTIDE SEQUENCE</scope>
    <source>
        <strain evidence="8">ChiBcec21-2208</strain>
    </source>
</reference>
<dbReference type="NCBIfam" id="TIGR00360">
    <property type="entry name" value="ComEC_N-term"/>
    <property type="match status" value="1"/>
</dbReference>
<evidence type="ECO:0000313" key="9">
    <source>
        <dbReference type="Proteomes" id="UP000782880"/>
    </source>
</evidence>
<evidence type="ECO:0000313" key="8">
    <source>
        <dbReference type="EMBL" id="HJG27721.1"/>
    </source>
</evidence>
<dbReference type="GO" id="GO:0005886">
    <property type="term" value="C:plasma membrane"/>
    <property type="evidence" value="ECO:0007669"/>
    <property type="project" value="UniProtKB-SubCell"/>
</dbReference>
<feature type="transmembrane region" description="Helical" evidence="6">
    <location>
        <begin position="49"/>
        <end position="71"/>
    </location>
</feature>
<feature type="transmembrane region" description="Helical" evidence="6">
    <location>
        <begin position="255"/>
        <end position="283"/>
    </location>
</feature>